<keyword evidence="1" id="KW-0472">Membrane</keyword>
<reference evidence="3 4" key="1">
    <citation type="submission" date="2023-07" db="EMBL/GenBank/DDBJ databases">
        <title>Sorghum-associated microbial communities from plants grown in Nebraska, USA.</title>
        <authorList>
            <person name="Schachtman D."/>
        </authorList>
    </citation>
    <scope>NUCLEOTIDE SEQUENCE [LARGE SCALE GENOMIC DNA]</scope>
    <source>
        <strain evidence="3 4">2980</strain>
    </source>
</reference>
<comment type="caution">
    <text evidence="3">The sequence shown here is derived from an EMBL/GenBank/DDBJ whole genome shotgun (WGS) entry which is preliminary data.</text>
</comment>
<evidence type="ECO:0000259" key="2">
    <source>
        <dbReference type="SMART" id="SM00858"/>
    </source>
</evidence>
<feature type="transmembrane region" description="Helical" evidence="1">
    <location>
        <begin position="12"/>
        <end position="34"/>
    </location>
</feature>
<accession>A0ABU1S9T7</accession>
<evidence type="ECO:0000256" key="1">
    <source>
        <dbReference type="SAM" id="Phobius"/>
    </source>
</evidence>
<keyword evidence="4" id="KW-1185">Reference proteome</keyword>
<keyword evidence="1" id="KW-1133">Transmembrane helix</keyword>
<proteinExistence type="predicted"/>
<feature type="domain" description="SAF" evidence="2">
    <location>
        <begin position="41"/>
        <end position="103"/>
    </location>
</feature>
<dbReference type="CDD" id="cd11614">
    <property type="entry name" value="SAF_CpaB_FlgA_like"/>
    <property type="match status" value="1"/>
</dbReference>
<name>A0ABU1S9T7_9MICO</name>
<dbReference type="Proteomes" id="UP001259347">
    <property type="component" value="Unassembled WGS sequence"/>
</dbReference>
<keyword evidence="1" id="KW-0812">Transmembrane</keyword>
<dbReference type="InterPro" id="IPR013974">
    <property type="entry name" value="SAF"/>
</dbReference>
<dbReference type="SMART" id="SM00858">
    <property type="entry name" value="SAF"/>
    <property type="match status" value="1"/>
</dbReference>
<sequence length="205" mass="20852">MVSIPRLRRPWGDVRFLIGVLLIVVAIVGVWLIVSSSRQTAPALQATRTIVPGEALSSADVRVVDVSLGTVAPTYLTPTTLEPGAIATRTIEDGELIAVSSTAPADAGRTTAVVVESAVGIPGAVAEGAVVEVWYAPPSKEGKGFDPPRILLEEAVVAGVTRADGLLGGSQATLELIVDRSSVGDVLAAVADGAALSVVPLRSGS</sequence>
<dbReference type="EMBL" id="JAVDUM010000003">
    <property type="protein sequence ID" value="MDR6866368.1"/>
    <property type="molecule type" value="Genomic_DNA"/>
</dbReference>
<gene>
    <name evidence="3" type="ORF">J2Y69_000960</name>
</gene>
<organism evidence="3 4">
    <name type="scientific">Microbacterium resistens</name>
    <dbReference type="NCBI Taxonomy" id="156977"/>
    <lineage>
        <taxon>Bacteria</taxon>
        <taxon>Bacillati</taxon>
        <taxon>Actinomycetota</taxon>
        <taxon>Actinomycetes</taxon>
        <taxon>Micrococcales</taxon>
        <taxon>Microbacteriaceae</taxon>
        <taxon>Microbacterium</taxon>
    </lineage>
</organism>
<dbReference type="RefSeq" id="WP_310018097.1">
    <property type="nucleotide sequence ID" value="NZ_JAVDUM010000003.1"/>
</dbReference>
<protein>
    <recommendedName>
        <fullName evidence="2">SAF domain-containing protein</fullName>
    </recommendedName>
</protein>
<evidence type="ECO:0000313" key="4">
    <source>
        <dbReference type="Proteomes" id="UP001259347"/>
    </source>
</evidence>
<evidence type="ECO:0000313" key="3">
    <source>
        <dbReference type="EMBL" id="MDR6866368.1"/>
    </source>
</evidence>